<organism evidence="1 2">
    <name type="scientific">Caballeronia sordidicola</name>
    <name type="common">Burkholderia sordidicola</name>
    <dbReference type="NCBI Taxonomy" id="196367"/>
    <lineage>
        <taxon>Bacteria</taxon>
        <taxon>Pseudomonadati</taxon>
        <taxon>Pseudomonadota</taxon>
        <taxon>Betaproteobacteria</taxon>
        <taxon>Burkholderiales</taxon>
        <taxon>Burkholderiaceae</taxon>
        <taxon>Caballeronia</taxon>
    </lineage>
</organism>
<evidence type="ECO:0000313" key="1">
    <source>
        <dbReference type="EMBL" id="OTP76010.1"/>
    </source>
</evidence>
<dbReference type="AlphaFoldDB" id="A0A242MX38"/>
<gene>
    <name evidence="1" type="ORF">PAMC26510_12770</name>
</gene>
<reference evidence="1 2" key="1">
    <citation type="submission" date="2017-03" db="EMBL/GenBank/DDBJ databases">
        <title>Genome analysis of strain PAMC 26510.</title>
        <authorList>
            <person name="Oh H.-M."/>
            <person name="Yang J.-A."/>
        </authorList>
    </citation>
    <scope>NUCLEOTIDE SEQUENCE [LARGE SCALE GENOMIC DNA]</scope>
    <source>
        <strain evidence="1 2">PAMC 26510</strain>
    </source>
</reference>
<name>A0A242MX38_CABSO</name>
<evidence type="ECO:0000313" key="2">
    <source>
        <dbReference type="Proteomes" id="UP000194546"/>
    </source>
</evidence>
<dbReference type="Proteomes" id="UP000194546">
    <property type="component" value="Unassembled WGS sequence"/>
</dbReference>
<comment type="caution">
    <text evidence="1">The sequence shown here is derived from an EMBL/GenBank/DDBJ whole genome shotgun (WGS) entry which is preliminary data.</text>
</comment>
<accession>A0A242MX38</accession>
<dbReference type="EMBL" id="NBTY01000066">
    <property type="protein sequence ID" value="OTP76010.1"/>
    <property type="molecule type" value="Genomic_DNA"/>
</dbReference>
<proteinExistence type="predicted"/>
<sequence>MRCAIRRPDPKRQRSACW</sequence>
<protein>
    <submittedName>
        <fullName evidence="1">Site-specific tyrosine recombinase</fullName>
    </submittedName>
</protein>